<dbReference type="SUPFAM" id="SSF56935">
    <property type="entry name" value="Porins"/>
    <property type="match status" value="1"/>
</dbReference>
<dbReference type="InterPro" id="IPR039426">
    <property type="entry name" value="TonB-dep_rcpt-like"/>
</dbReference>
<keyword evidence="6" id="KW-0408">Iron</keyword>
<keyword evidence="5 11" id="KW-0812">Transmembrane</keyword>
<dbReference type="OrthoDB" id="9758929at2"/>
<keyword evidence="3 11" id="KW-1134">Transmembrane beta strand</keyword>
<keyword evidence="8 12" id="KW-0798">TonB box</keyword>
<evidence type="ECO:0000256" key="2">
    <source>
        <dbReference type="ARBA" id="ARBA00022448"/>
    </source>
</evidence>
<evidence type="ECO:0000259" key="14">
    <source>
        <dbReference type="Pfam" id="PF00593"/>
    </source>
</evidence>
<feature type="domain" description="TonB-dependent receptor-like beta-barrel" evidence="14">
    <location>
        <begin position="333"/>
        <end position="755"/>
    </location>
</feature>
<feature type="signal peptide" evidence="13">
    <location>
        <begin position="1"/>
        <end position="31"/>
    </location>
</feature>
<comment type="subcellular location">
    <subcellularLocation>
        <location evidence="1 11">Cell outer membrane</location>
        <topology evidence="1 11">Multi-pass membrane protein</topology>
    </subcellularLocation>
</comment>
<keyword evidence="13" id="KW-0732">Signal</keyword>
<keyword evidence="2 11" id="KW-0813">Transport</keyword>
<dbReference type="PANTHER" id="PTHR32552">
    <property type="entry name" value="FERRICHROME IRON RECEPTOR-RELATED"/>
    <property type="match status" value="1"/>
</dbReference>
<dbReference type="InterPro" id="IPR036942">
    <property type="entry name" value="Beta-barrel_TonB_sf"/>
</dbReference>
<proteinExistence type="inferred from homology"/>
<dbReference type="Pfam" id="PF00593">
    <property type="entry name" value="TonB_dep_Rec_b-barrel"/>
    <property type="match status" value="1"/>
</dbReference>
<comment type="similarity">
    <text evidence="11 12">Belongs to the TonB-dependent receptor family.</text>
</comment>
<accession>A0A4U0ZDW4</accession>
<dbReference type="GO" id="GO:0006826">
    <property type="term" value="P:iron ion transport"/>
    <property type="evidence" value="ECO:0007669"/>
    <property type="project" value="UniProtKB-KW"/>
</dbReference>
<evidence type="ECO:0000256" key="9">
    <source>
        <dbReference type="ARBA" id="ARBA00023136"/>
    </source>
</evidence>
<name>A0A4U0ZDW4_9ALTE</name>
<evidence type="ECO:0000256" key="7">
    <source>
        <dbReference type="ARBA" id="ARBA00023065"/>
    </source>
</evidence>
<evidence type="ECO:0000256" key="13">
    <source>
        <dbReference type="SAM" id="SignalP"/>
    </source>
</evidence>
<dbReference type="GO" id="GO:0009279">
    <property type="term" value="C:cell outer membrane"/>
    <property type="evidence" value="ECO:0007669"/>
    <property type="project" value="UniProtKB-SubCell"/>
</dbReference>
<feature type="domain" description="TonB-dependent receptor plug" evidence="15">
    <location>
        <begin position="65"/>
        <end position="171"/>
    </location>
</feature>
<evidence type="ECO:0000256" key="4">
    <source>
        <dbReference type="ARBA" id="ARBA00022496"/>
    </source>
</evidence>
<dbReference type="PROSITE" id="PS52016">
    <property type="entry name" value="TONB_DEPENDENT_REC_3"/>
    <property type="match status" value="1"/>
</dbReference>
<dbReference type="EMBL" id="SWCO01000001">
    <property type="protein sequence ID" value="TKB04640.1"/>
    <property type="molecule type" value="Genomic_DNA"/>
</dbReference>
<evidence type="ECO:0000256" key="8">
    <source>
        <dbReference type="ARBA" id="ARBA00023077"/>
    </source>
</evidence>
<reference evidence="16 17" key="1">
    <citation type="submission" date="2019-04" db="EMBL/GenBank/DDBJ databases">
        <title>Alteromonas portus sp. nov., an alginate lyase-excreting marine bacterium.</title>
        <authorList>
            <person name="Huang H."/>
            <person name="Mo K."/>
            <person name="Bao S."/>
        </authorList>
    </citation>
    <scope>NUCLEOTIDE SEQUENCE [LARGE SCALE GENOMIC DNA]</scope>
    <source>
        <strain evidence="16 17">HB161718</strain>
    </source>
</reference>
<evidence type="ECO:0000256" key="12">
    <source>
        <dbReference type="RuleBase" id="RU003357"/>
    </source>
</evidence>
<evidence type="ECO:0000313" key="17">
    <source>
        <dbReference type="Proteomes" id="UP000305471"/>
    </source>
</evidence>
<evidence type="ECO:0000259" key="15">
    <source>
        <dbReference type="Pfam" id="PF07715"/>
    </source>
</evidence>
<protein>
    <recommendedName>
        <fullName evidence="18">TonB-dependent receptor</fullName>
    </recommendedName>
</protein>
<keyword evidence="7" id="KW-0406">Ion transport</keyword>
<evidence type="ECO:0000256" key="6">
    <source>
        <dbReference type="ARBA" id="ARBA00023004"/>
    </source>
</evidence>
<organism evidence="16 17">
    <name type="scientific">Alteromonas portus</name>
    <dbReference type="NCBI Taxonomy" id="2565549"/>
    <lineage>
        <taxon>Bacteria</taxon>
        <taxon>Pseudomonadati</taxon>
        <taxon>Pseudomonadota</taxon>
        <taxon>Gammaproteobacteria</taxon>
        <taxon>Alteromonadales</taxon>
        <taxon>Alteromonadaceae</taxon>
        <taxon>Alteromonas/Salinimonas group</taxon>
        <taxon>Alteromonas</taxon>
    </lineage>
</organism>
<evidence type="ECO:0000256" key="10">
    <source>
        <dbReference type="ARBA" id="ARBA00023237"/>
    </source>
</evidence>
<dbReference type="Proteomes" id="UP000305471">
    <property type="component" value="Unassembled WGS sequence"/>
</dbReference>
<gene>
    <name evidence="16" type="ORF">E5672_00675</name>
</gene>
<keyword evidence="9 11" id="KW-0472">Membrane</keyword>
<comment type="caution">
    <text evidence="16">The sequence shown here is derived from an EMBL/GenBank/DDBJ whole genome shotgun (WGS) entry which is preliminary data.</text>
</comment>
<keyword evidence="4" id="KW-0410">Iron transport</keyword>
<feature type="chain" id="PRO_5020500456" description="TonB-dependent receptor" evidence="13">
    <location>
        <begin position="32"/>
        <end position="798"/>
    </location>
</feature>
<evidence type="ECO:0000256" key="1">
    <source>
        <dbReference type="ARBA" id="ARBA00004571"/>
    </source>
</evidence>
<evidence type="ECO:0008006" key="18">
    <source>
        <dbReference type="Google" id="ProtNLM"/>
    </source>
</evidence>
<evidence type="ECO:0000256" key="5">
    <source>
        <dbReference type="ARBA" id="ARBA00022692"/>
    </source>
</evidence>
<evidence type="ECO:0000313" key="16">
    <source>
        <dbReference type="EMBL" id="TKB04640.1"/>
    </source>
</evidence>
<dbReference type="RefSeq" id="WP_136780485.1">
    <property type="nucleotide sequence ID" value="NZ_SWCO01000001.1"/>
</dbReference>
<sequence length="798" mass="87183">MDRDAQKVFPMKPVAVAVCSLLFTGPPLLQAQELESSATAVTPASKESDDVEQILVFARKRGEQEKDVPVSMSAMSSNELAEAGVTDITSMFQLMPGVENNADGSRIANKPAIRGVGSTENSSIRAKVTTFIDGIPIVGAQGISSFAGLQQVEVLRGPQSSAFGRSTFGGAINYVTRDPDTLGELEFDVRANIGTDNTRDISLSLITPLVEDRLAMAVTLESNNYGGPDEWRTTSGVQLGGTTDRLGSVKLVYTPTDYIKAELMYLKQDIDDDHPAVLFANLDQLEPYALDSDGLCVVNGGSNACVINGAIDNVPLVFDFNFDHAVNPVLDPGTRIDRERLQGSVEIEFDNDMMLTLLGAVTDEEGETWFDRDAYTDVTTIHVASSPESDEIYAEARLSSTGEGKFDWLVGASMYEYDYLNTVYANKSAGAVMDLYSEGARNIGVFFNVGYQLSERLTGSLEGRYQWDEIDSVYPENEARGATSDITSSSETSSFQPRIALTYALNDDNNVYVQLARGTNPAGFNANALDPVLVETAESEGFALEAFQTYDEEVIVSYEMGLKGSLDEYDFRYSLAAYYLDWEGYVQPATANWTPADGVLLDGTAADDYYSRLFMNTGDLSGAGLEFEGQWLPTDHLDIGGTLSYTGLEFKDDACSPIPLDYGVTATRTEPYSCATTIGGNAPPMLSRFTAAINATYIAELGNGLTSYTRADYQYRSKRYVEQINTDYLPGYSMVNLRSGIRKDNWSVELYVDNLFDEDSPAGAVRFFDGRIAGMSYNTSVRLRQPRTAGINLSYSFF</sequence>
<keyword evidence="17" id="KW-1185">Reference proteome</keyword>
<dbReference type="AlphaFoldDB" id="A0A4U0ZDW4"/>
<dbReference type="PANTHER" id="PTHR32552:SF81">
    <property type="entry name" value="TONB-DEPENDENT OUTER MEMBRANE RECEPTOR"/>
    <property type="match status" value="1"/>
</dbReference>
<dbReference type="Gene3D" id="2.40.170.20">
    <property type="entry name" value="TonB-dependent receptor, beta-barrel domain"/>
    <property type="match status" value="1"/>
</dbReference>
<evidence type="ECO:0000256" key="3">
    <source>
        <dbReference type="ARBA" id="ARBA00022452"/>
    </source>
</evidence>
<keyword evidence="10 11" id="KW-0998">Cell outer membrane</keyword>
<dbReference type="Pfam" id="PF07715">
    <property type="entry name" value="Plug"/>
    <property type="match status" value="1"/>
</dbReference>
<dbReference type="InterPro" id="IPR012910">
    <property type="entry name" value="Plug_dom"/>
</dbReference>
<dbReference type="InterPro" id="IPR000531">
    <property type="entry name" value="Beta-barrel_TonB"/>
</dbReference>
<evidence type="ECO:0000256" key="11">
    <source>
        <dbReference type="PROSITE-ProRule" id="PRU01360"/>
    </source>
</evidence>